<keyword evidence="1" id="KW-0805">Transcription regulation</keyword>
<dbReference type="SMART" id="SM00866">
    <property type="entry name" value="UTRA"/>
    <property type="match status" value="1"/>
</dbReference>
<dbReference type="PANTHER" id="PTHR44846">
    <property type="entry name" value="MANNOSYL-D-GLYCERATE TRANSPORT/METABOLISM SYSTEM REPRESSOR MNGR-RELATED"/>
    <property type="match status" value="1"/>
</dbReference>
<dbReference type="PROSITE" id="PS50949">
    <property type="entry name" value="HTH_GNTR"/>
    <property type="match status" value="1"/>
</dbReference>
<dbReference type="InterPro" id="IPR011663">
    <property type="entry name" value="UTRA"/>
</dbReference>
<dbReference type="Proteomes" id="UP000007460">
    <property type="component" value="Chromosome"/>
</dbReference>
<accession>D5BQ68</accession>
<keyword evidence="5" id="KW-0808">Transferase</keyword>
<dbReference type="Pfam" id="PF07702">
    <property type="entry name" value="UTRA"/>
    <property type="match status" value="1"/>
</dbReference>
<dbReference type="PRINTS" id="PR00035">
    <property type="entry name" value="HTHGNTR"/>
</dbReference>
<name>D5BQ68_PUNMI</name>
<protein>
    <submittedName>
        <fullName evidence="5">Histidine utilization repressor, gntR family</fullName>
        <ecNumber evidence="5">2.6.1.-</ecNumber>
    </submittedName>
</protein>
<dbReference type="OrthoDB" id="9808698at2"/>
<dbReference type="KEGG" id="apb:SAR116_0323"/>
<dbReference type="AlphaFoldDB" id="D5BQ68"/>
<evidence type="ECO:0000256" key="1">
    <source>
        <dbReference type="ARBA" id="ARBA00023015"/>
    </source>
</evidence>
<keyword evidence="3" id="KW-0804">Transcription</keyword>
<dbReference type="InterPro" id="IPR050679">
    <property type="entry name" value="Bact_HTH_transcr_reg"/>
</dbReference>
<evidence type="ECO:0000313" key="5">
    <source>
        <dbReference type="EMBL" id="ADE38566.1"/>
    </source>
</evidence>
<keyword evidence="2" id="KW-0238">DNA-binding</keyword>
<reference evidence="5 6" key="1">
    <citation type="journal article" date="2010" name="J. Bacteriol.">
        <title>Complete genome sequence of "Candidatus Puniceispirillum marinum" IMCC1322, a representative of the SAR116 clade in the Alphaproteobacteria.</title>
        <authorList>
            <person name="Oh H.M."/>
            <person name="Kwon K.K."/>
            <person name="Kang I."/>
            <person name="Kang S.G."/>
            <person name="Lee J.H."/>
            <person name="Kim S.J."/>
            <person name="Cho J.C."/>
        </authorList>
    </citation>
    <scope>NUCLEOTIDE SEQUENCE [LARGE SCALE GENOMIC DNA]</scope>
    <source>
        <strain evidence="5 6">IMCC1322</strain>
    </source>
</reference>
<keyword evidence="5" id="KW-0032">Aminotransferase</keyword>
<dbReference type="SUPFAM" id="SSF64288">
    <property type="entry name" value="Chorismate lyase-like"/>
    <property type="match status" value="1"/>
</dbReference>
<gene>
    <name evidence="5" type="ordered locus">SAR116_0323</name>
</gene>
<dbReference type="Gene3D" id="3.40.1410.10">
    <property type="entry name" value="Chorismate lyase-like"/>
    <property type="match status" value="1"/>
</dbReference>
<dbReference type="InterPro" id="IPR000524">
    <property type="entry name" value="Tscrpt_reg_HTH_GntR"/>
</dbReference>
<organism evidence="5 6">
    <name type="scientific">Puniceispirillum marinum (strain IMCC1322)</name>
    <dbReference type="NCBI Taxonomy" id="488538"/>
    <lineage>
        <taxon>Bacteria</taxon>
        <taxon>Pseudomonadati</taxon>
        <taxon>Pseudomonadota</taxon>
        <taxon>Alphaproteobacteria</taxon>
        <taxon>Candidatus Puniceispirillales</taxon>
        <taxon>Candidatus Puniceispirillaceae</taxon>
        <taxon>Candidatus Puniceispirillum</taxon>
    </lineage>
</organism>
<dbReference type="eggNOG" id="COG2188">
    <property type="taxonomic scope" value="Bacteria"/>
</dbReference>
<evidence type="ECO:0000256" key="3">
    <source>
        <dbReference type="ARBA" id="ARBA00023163"/>
    </source>
</evidence>
<dbReference type="InterPro" id="IPR036388">
    <property type="entry name" value="WH-like_DNA-bd_sf"/>
</dbReference>
<dbReference type="SMART" id="SM00345">
    <property type="entry name" value="HTH_GNTR"/>
    <property type="match status" value="1"/>
</dbReference>
<dbReference type="GO" id="GO:0003677">
    <property type="term" value="F:DNA binding"/>
    <property type="evidence" value="ECO:0007669"/>
    <property type="project" value="UniProtKB-KW"/>
</dbReference>
<dbReference type="EC" id="2.6.1.-" evidence="5"/>
<dbReference type="SUPFAM" id="SSF46785">
    <property type="entry name" value="Winged helix' DNA-binding domain"/>
    <property type="match status" value="1"/>
</dbReference>
<evidence type="ECO:0000313" key="6">
    <source>
        <dbReference type="Proteomes" id="UP000007460"/>
    </source>
</evidence>
<dbReference type="Gene3D" id="1.10.10.10">
    <property type="entry name" value="Winged helix-like DNA-binding domain superfamily/Winged helix DNA-binding domain"/>
    <property type="match status" value="1"/>
</dbReference>
<dbReference type="RefSeq" id="WP_013045196.1">
    <property type="nucleotide sequence ID" value="NC_014010.1"/>
</dbReference>
<dbReference type="Pfam" id="PF00392">
    <property type="entry name" value="GntR"/>
    <property type="match status" value="1"/>
</dbReference>
<dbReference type="InterPro" id="IPR028978">
    <property type="entry name" value="Chorismate_lyase_/UTRA_dom_sf"/>
</dbReference>
<dbReference type="InterPro" id="IPR036390">
    <property type="entry name" value="WH_DNA-bd_sf"/>
</dbReference>
<keyword evidence="6" id="KW-1185">Reference proteome</keyword>
<dbReference type="EMBL" id="CP001751">
    <property type="protein sequence ID" value="ADE38566.1"/>
    <property type="molecule type" value="Genomic_DNA"/>
</dbReference>
<dbReference type="STRING" id="488538.SAR116_0323"/>
<evidence type="ECO:0000256" key="2">
    <source>
        <dbReference type="ARBA" id="ARBA00023125"/>
    </source>
</evidence>
<dbReference type="PANTHER" id="PTHR44846:SF16">
    <property type="entry name" value="TRANSCRIPTIONAL REGULATOR PHNF-RELATED"/>
    <property type="match status" value="1"/>
</dbReference>
<dbReference type="CDD" id="cd07377">
    <property type="entry name" value="WHTH_GntR"/>
    <property type="match status" value="1"/>
</dbReference>
<dbReference type="GO" id="GO:0008483">
    <property type="term" value="F:transaminase activity"/>
    <property type="evidence" value="ECO:0007669"/>
    <property type="project" value="UniProtKB-KW"/>
</dbReference>
<dbReference type="GO" id="GO:0003700">
    <property type="term" value="F:DNA-binding transcription factor activity"/>
    <property type="evidence" value="ECO:0007669"/>
    <property type="project" value="InterPro"/>
</dbReference>
<proteinExistence type="predicted"/>
<sequence length="243" mass="27323">MSKPVRRNWQDVMSELEQRIYSRQWRPGDLIPNEADLAVEFGCARVTMNRALRTLAETGLLDRRRKAGTRVALNPISKATLQIPVIRSEIEALDHRYGYHLLHEKIEHAPELITTHFDVPSDSRLLHVISLHSADDTPYVIEDRWINLVALPHLADVSFAALSANEWLLQNTPFTHGDISFGAANASTEEASMLHIKVGAALFMIERTTRDRNAGNGDAKSSDTALTNVRLLYRPGYQAHAKL</sequence>
<dbReference type="HOGENOM" id="CLU_063236_0_2_5"/>
<feature type="domain" description="HTH gntR-type" evidence="4">
    <location>
        <begin position="6"/>
        <end position="74"/>
    </location>
</feature>
<evidence type="ECO:0000259" key="4">
    <source>
        <dbReference type="PROSITE" id="PS50949"/>
    </source>
</evidence>